<organism evidence="2 3">
    <name type="scientific">Streptomyces polychromogenes</name>
    <dbReference type="NCBI Taxonomy" id="67342"/>
    <lineage>
        <taxon>Bacteria</taxon>
        <taxon>Bacillati</taxon>
        <taxon>Actinomycetota</taxon>
        <taxon>Actinomycetes</taxon>
        <taxon>Kitasatosporales</taxon>
        <taxon>Streptomycetaceae</taxon>
        <taxon>Streptomyces</taxon>
    </lineage>
</organism>
<reference evidence="3" key="1">
    <citation type="journal article" date="2019" name="Int. J. Syst. Evol. Microbiol.">
        <title>The Global Catalogue of Microorganisms (GCM) 10K type strain sequencing project: providing services to taxonomists for standard genome sequencing and annotation.</title>
        <authorList>
            <consortium name="The Broad Institute Genomics Platform"/>
            <consortium name="The Broad Institute Genome Sequencing Center for Infectious Disease"/>
            <person name="Wu L."/>
            <person name="Ma J."/>
        </authorList>
    </citation>
    <scope>NUCLEOTIDE SEQUENCE [LARGE SCALE GENOMIC DNA]</scope>
    <source>
        <strain evidence="3">JCM 4505</strain>
    </source>
</reference>
<evidence type="ECO:0000313" key="2">
    <source>
        <dbReference type="EMBL" id="GAA0269881.1"/>
    </source>
</evidence>
<keyword evidence="3" id="KW-1185">Reference proteome</keyword>
<name>A0ABP3EPS6_9ACTN</name>
<protein>
    <submittedName>
        <fullName evidence="2">Uncharacterized protein</fullName>
    </submittedName>
</protein>
<dbReference type="EMBL" id="BAAABV010000005">
    <property type="protein sequence ID" value="GAA0269881.1"/>
    <property type="molecule type" value="Genomic_DNA"/>
</dbReference>
<gene>
    <name evidence="2" type="ORF">GCM10010302_04300</name>
</gene>
<accession>A0ABP3EPS6</accession>
<comment type="caution">
    <text evidence="2">The sequence shown here is derived from an EMBL/GenBank/DDBJ whole genome shotgun (WGS) entry which is preliminary data.</text>
</comment>
<feature type="region of interest" description="Disordered" evidence="1">
    <location>
        <begin position="62"/>
        <end position="101"/>
    </location>
</feature>
<evidence type="ECO:0000313" key="3">
    <source>
        <dbReference type="Proteomes" id="UP001501867"/>
    </source>
</evidence>
<dbReference type="Proteomes" id="UP001501867">
    <property type="component" value="Unassembled WGS sequence"/>
</dbReference>
<evidence type="ECO:0000256" key="1">
    <source>
        <dbReference type="SAM" id="MobiDB-lite"/>
    </source>
</evidence>
<proteinExistence type="predicted"/>
<sequence length="117" mass="12187">MGSAPRGRLERVMYPQVRRGYGPVGAGIAGPVPASPVARSAEGKGWGGAGDAGVRAERVRSHLPPLPTPQRVPPRVHGWWSEAEPGGRSTQRSGVTERSGVRHAATVVVAGKAPREA</sequence>